<dbReference type="PANTHER" id="PTHR11538:SF63">
    <property type="entry name" value="25S RRNA (URIDINE-N(3))-METHYLTRANSFERASE BMT5-LIKE DOMAIN-CONTAINING PROTEIN"/>
    <property type="match status" value="1"/>
</dbReference>
<feature type="compositionally biased region" description="Acidic residues" evidence="1">
    <location>
        <begin position="9"/>
        <end position="25"/>
    </location>
</feature>
<feature type="domain" description="25S rRNA (uridine-N(3))-methyltransferase BMT5-like" evidence="2">
    <location>
        <begin position="48"/>
        <end position="214"/>
    </location>
</feature>
<dbReference type="GO" id="GO:0005737">
    <property type="term" value="C:cytoplasm"/>
    <property type="evidence" value="ECO:0007669"/>
    <property type="project" value="TreeGrafter"/>
</dbReference>
<dbReference type="Pfam" id="PF10354">
    <property type="entry name" value="BMT5-like"/>
    <property type="match status" value="1"/>
</dbReference>
<reference evidence="3 4" key="1">
    <citation type="journal article" date="2020" name="bioRxiv">
        <title>Sequence and annotation of 42 cannabis genomes reveals extensive copy number variation in cannabinoid synthesis and pathogen resistance genes.</title>
        <authorList>
            <person name="Mckernan K.J."/>
            <person name="Helbert Y."/>
            <person name="Kane L.T."/>
            <person name="Ebling H."/>
            <person name="Zhang L."/>
            <person name="Liu B."/>
            <person name="Eaton Z."/>
            <person name="Mclaughlin S."/>
            <person name="Kingan S."/>
            <person name="Baybayan P."/>
            <person name="Concepcion G."/>
            <person name="Jordan M."/>
            <person name="Riva A."/>
            <person name="Barbazuk W."/>
            <person name="Harkins T."/>
        </authorList>
    </citation>
    <scope>NUCLEOTIDE SEQUENCE [LARGE SCALE GENOMIC DNA]</scope>
    <source>
        <strain evidence="4">cv. Jamaican Lion 4</strain>
        <tissue evidence="3">Leaf</tissue>
    </source>
</reference>
<dbReference type="OrthoDB" id="273345at2759"/>
<dbReference type="EMBL" id="JAATIP010000132">
    <property type="protein sequence ID" value="KAF4368821.1"/>
    <property type="molecule type" value="Genomic_DNA"/>
</dbReference>
<accession>A0A7J6FDQ8</accession>
<dbReference type="SUPFAM" id="SSF53335">
    <property type="entry name" value="S-adenosyl-L-methionine-dependent methyltransferases"/>
    <property type="match status" value="1"/>
</dbReference>
<feature type="region of interest" description="Disordered" evidence="1">
    <location>
        <begin position="1"/>
        <end position="25"/>
    </location>
</feature>
<evidence type="ECO:0000313" key="4">
    <source>
        <dbReference type="Proteomes" id="UP000525078"/>
    </source>
</evidence>
<sequence length="241" mass="27977">MELINNKVEEEEEVDDYDHEDDDTDEEEDVIIAQVKWRKHYSSVQKILLVGDGDFSFSLSLARAFGSARNMVATSLDSLEKIKKNYSDGIRNIMELEERGCVVLHGVDGKHMSDHFFLKTQRFDRIIYNFPHVGFHFPEENCCQIQMNKTLVKEFMKNAKALLRKENGEIHISHKEGDPYEKWNLVKKAEKIGLHLHDTVPFYKNDYPGYQNKRAHGSSADAPFQLGQANTYKFRLITHPL</sequence>
<organism evidence="3 4">
    <name type="scientific">Cannabis sativa</name>
    <name type="common">Hemp</name>
    <name type="synonym">Marijuana</name>
    <dbReference type="NCBI Taxonomy" id="3483"/>
    <lineage>
        <taxon>Eukaryota</taxon>
        <taxon>Viridiplantae</taxon>
        <taxon>Streptophyta</taxon>
        <taxon>Embryophyta</taxon>
        <taxon>Tracheophyta</taxon>
        <taxon>Spermatophyta</taxon>
        <taxon>Magnoliopsida</taxon>
        <taxon>eudicotyledons</taxon>
        <taxon>Gunneridae</taxon>
        <taxon>Pentapetalae</taxon>
        <taxon>rosids</taxon>
        <taxon>fabids</taxon>
        <taxon>Rosales</taxon>
        <taxon>Cannabaceae</taxon>
        <taxon>Cannabis</taxon>
    </lineage>
</organism>
<name>A0A7J6FDQ8_CANSA</name>
<evidence type="ECO:0000259" key="2">
    <source>
        <dbReference type="Pfam" id="PF10354"/>
    </source>
</evidence>
<comment type="caution">
    <text evidence="3">The sequence shown here is derived from an EMBL/GenBank/DDBJ whole genome shotgun (WGS) entry which is preliminary data.</text>
</comment>
<dbReference type="GO" id="GO:0070475">
    <property type="term" value="P:rRNA base methylation"/>
    <property type="evidence" value="ECO:0007669"/>
    <property type="project" value="InterPro"/>
</dbReference>
<proteinExistence type="predicted"/>
<dbReference type="InterPro" id="IPR019446">
    <property type="entry name" value="BMT5-like"/>
</dbReference>
<dbReference type="InterPro" id="IPR029063">
    <property type="entry name" value="SAM-dependent_MTases_sf"/>
</dbReference>
<gene>
    <name evidence="3" type="ORF">F8388_021433</name>
</gene>
<protein>
    <recommendedName>
        <fullName evidence="2">25S rRNA (uridine-N(3))-methyltransferase BMT5-like domain-containing protein</fullName>
    </recommendedName>
</protein>
<dbReference type="Proteomes" id="UP000525078">
    <property type="component" value="Unassembled WGS sequence"/>
</dbReference>
<evidence type="ECO:0000256" key="1">
    <source>
        <dbReference type="SAM" id="MobiDB-lite"/>
    </source>
</evidence>
<dbReference type="GO" id="GO:0070042">
    <property type="term" value="F:rRNA (uridine-N3-)-methyltransferase activity"/>
    <property type="evidence" value="ECO:0007669"/>
    <property type="project" value="InterPro"/>
</dbReference>
<evidence type="ECO:0000313" key="3">
    <source>
        <dbReference type="EMBL" id="KAF4368821.1"/>
    </source>
</evidence>
<dbReference type="AlphaFoldDB" id="A0A7J6FDQ8"/>
<dbReference type="PANTHER" id="PTHR11538">
    <property type="entry name" value="PHENYLALANYL-TRNA SYNTHETASE"/>
    <property type="match status" value="1"/>
</dbReference>